<sequence>MSTSIKAFFVIIALVAGFFADDVMSWLNSSKPSIAEHCQLSTKACEKEGVLVTLNRDTAQPLLPIQVSVEWPHSEADSLHLTLEGYEMEMGTARFAIDQISNGQYQGDVLLPACTMEAMTWVGKLSNGKQSIDVAIRMAR</sequence>
<dbReference type="Proteomes" id="UP000571701">
    <property type="component" value="Unassembled WGS sequence"/>
</dbReference>
<organism evidence="1 2">
    <name type="scientific">Vibrio marinisediminis</name>
    <dbReference type="NCBI Taxonomy" id="2758441"/>
    <lineage>
        <taxon>Bacteria</taxon>
        <taxon>Pseudomonadati</taxon>
        <taxon>Pseudomonadota</taxon>
        <taxon>Gammaproteobacteria</taxon>
        <taxon>Vibrionales</taxon>
        <taxon>Vibrionaceae</taxon>
        <taxon>Vibrio</taxon>
    </lineage>
</organism>
<reference evidence="1 2" key="1">
    <citation type="submission" date="2020-07" db="EMBL/GenBank/DDBJ databases">
        <title>Vibrio marinisediminis sp. nov., isolated from marine sediment.</title>
        <authorList>
            <person name="Ji X."/>
        </authorList>
    </citation>
    <scope>NUCLEOTIDE SEQUENCE [LARGE SCALE GENOMIC DNA]</scope>
    <source>
        <strain evidence="1 2">404</strain>
    </source>
</reference>
<protein>
    <submittedName>
        <fullName evidence="1">Uncharacterized protein</fullName>
    </submittedName>
</protein>
<accession>A0A7W2FNK7</accession>
<comment type="caution">
    <text evidence="1">The sequence shown here is derived from an EMBL/GenBank/DDBJ whole genome shotgun (WGS) entry which is preliminary data.</text>
</comment>
<dbReference type="EMBL" id="JACFYF010000001">
    <property type="protein sequence ID" value="MBA5761384.1"/>
    <property type="molecule type" value="Genomic_DNA"/>
</dbReference>
<gene>
    <name evidence="1" type="ORF">H2O73_03420</name>
</gene>
<proteinExistence type="predicted"/>
<name>A0A7W2FNK7_9VIBR</name>
<evidence type="ECO:0000313" key="1">
    <source>
        <dbReference type="EMBL" id="MBA5761384.1"/>
    </source>
</evidence>
<dbReference type="AlphaFoldDB" id="A0A7W2FNK7"/>
<keyword evidence="2" id="KW-1185">Reference proteome</keyword>
<dbReference type="RefSeq" id="WP_182106523.1">
    <property type="nucleotide sequence ID" value="NZ_JACFYF010000001.1"/>
</dbReference>
<evidence type="ECO:0000313" key="2">
    <source>
        <dbReference type="Proteomes" id="UP000571701"/>
    </source>
</evidence>